<comment type="caution">
    <text evidence="1">The sequence shown here is derived from an EMBL/GenBank/DDBJ whole genome shotgun (WGS) entry which is preliminary data.</text>
</comment>
<dbReference type="Proteomes" id="UP001241472">
    <property type="component" value="Unassembled WGS sequence"/>
</dbReference>
<proteinExistence type="predicted"/>
<keyword evidence="2" id="KW-1185">Reference proteome</keyword>
<name>A0ABT9PUJ0_9HYPH</name>
<evidence type="ECO:0000313" key="1">
    <source>
        <dbReference type="EMBL" id="MDP9837845.1"/>
    </source>
</evidence>
<dbReference type="EMBL" id="JAUSRF010000007">
    <property type="protein sequence ID" value="MDP9837845.1"/>
    <property type="molecule type" value="Genomic_DNA"/>
</dbReference>
<accession>A0ABT9PUJ0</accession>
<dbReference type="RefSeq" id="WP_306835200.1">
    <property type="nucleotide sequence ID" value="NZ_JAUSRF010000007.1"/>
</dbReference>
<reference evidence="1 2" key="1">
    <citation type="submission" date="2023-07" db="EMBL/GenBank/DDBJ databases">
        <title>Sorghum-associated microbial communities from plants grown in Nebraska, USA.</title>
        <authorList>
            <person name="Schachtman D."/>
        </authorList>
    </citation>
    <scope>NUCLEOTIDE SEQUENCE [LARGE SCALE GENOMIC DNA]</scope>
    <source>
        <strain evidence="1 2">DS1307</strain>
    </source>
</reference>
<evidence type="ECO:0000313" key="2">
    <source>
        <dbReference type="Proteomes" id="UP001241472"/>
    </source>
</evidence>
<gene>
    <name evidence="1" type="ORF">J2T09_002602</name>
</gene>
<organism evidence="1 2">
    <name type="scientific">Neorhizobium huautlense</name>
    <dbReference type="NCBI Taxonomy" id="67774"/>
    <lineage>
        <taxon>Bacteria</taxon>
        <taxon>Pseudomonadati</taxon>
        <taxon>Pseudomonadota</taxon>
        <taxon>Alphaproteobacteria</taxon>
        <taxon>Hyphomicrobiales</taxon>
        <taxon>Rhizobiaceae</taxon>
        <taxon>Rhizobium/Agrobacterium group</taxon>
        <taxon>Neorhizobium</taxon>
    </lineage>
</organism>
<protein>
    <submittedName>
        <fullName evidence="1">Uncharacterized protein</fullName>
    </submittedName>
</protein>
<sequence>MKESRKRSATLPDMPAATAPDIEKLRIATMAVHAQQPESWPPRQTFNLLSNSLQQAAFMTVSKIEQYGIMKQHLHLARERVSDRVKRAFKIKS</sequence>